<sequence>MAGIFWERFPSMAASPQVRSWISIQINLGLSPNTVDAYGRALEDFLLFSQNENQDLLSFKREHISRYVSYLATCPNQRTRSRVGLANATMQQRLTAVRLFYDYLIEEGIRPDNPVGRGRYTPGKSFGGQRDRGLIPKYEKLPWVPTEEQWQVIVGIVRQEGVRNRIMFALAYEAALRREELCSLETGDIDPAHRLLRIRAETTKNRRERIVPYSEATGMLYKAYLDHRRTISREQGLLFLSESPRNHGKPLTIWTWSKVVKDLANRSGIDQLTTHTTRHLRITDLARADWDIHDIAAFAGHRSIESTLRYIHLSGRDLAAKLERSMRDIHTRRLQHITGNME</sequence>
<dbReference type="InterPro" id="IPR011010">
    <property type="entry name" value="DNA_brk_join_enz"/>
</dbReference>
<evidence type="ECO:0000313" key="8">
    <source>
        <dbReference type="Proteomes" id="UP000050277"/>
    </source>
</evidence>
<dbReference type="InterPro" id="IPR002104">
    <property type="entry name" value="Integrase_catalytic"/>
</dbReference>
<dbReference type="AlphaFoldDB" id="A0A0P6XT45"/>
<dbReference type="RefSeq" id="WP_054534481.1">
    <property type="nucleotide sequence ID" value="NZ_LGKP01000018.1"/>
</dbReference>
<keyword evidence="1" id="KW-0229">DNA integration</keyword>
<dbReference type="STRING" id="70996.SE18_10885"/>
<gene>
    <name evidence="7" type="ORF">SE18_10885</name>
</gene>
<dbReference type="InterPro" id="IPR050090">
    <property type="entry name" value="Tyrosine_recombinase_XerCD"/>
</dbReference>
<dbReference type="GO" id="GO:0015074">
    <property type="term" value="P:DNA integration"/>
    <property type="evidence" value="ECO:0007669"/>
    <property type="project" value="UniProtKB-KW"/>
</dbReference>
<name>A0A0P6XT45_9CHLR</name>
<dbReference type="OrthoDB" id="9785687at2"/>
<dbReference type="PANTHER" id="PTHR30349:SF81">
    <property type="entry name" value="TYROSINE RECOMBINASE XERC"/>
    <property type="match status" value="1"/>
</dbReference>
<feature type="domain" description="Tyr recombinase" evidence="5">
    <location>
        <begin position="140"/>
        <end position="323"/>
    </location>
</feature>
<dbReference type="PANTHER" id="PTHR30349">
    <property type="entry name" value="PHAGE INTEGRASE-RELATED"/>
    <property type="match status" value="1"/>
</dbReference>
<dbReference type="CDD" id="cd00397">
    <property type="entry name" value="DNA_BRE_C"/>
    <property type="match status" value="1"/>
</dbReference>
<dbReference type="GO" id="GO:0003677">
    <property type="term" value="F:DNA binding"/>
    <property type="evidence" value="ECO:0007669"/>
    <property type="project" value="UniProtKB-UniRule"/>
</dbReference>
<dbReference type="Proteomes" id="UP000050277">
    <property type="component" value="Unassembled WGS sequence"/>
</dbReference>
<dbReference type="PATRIC" id="fig|70996.4.peg.2972"/>
<evidence type="ECO:0000256" key="4">
    <source>
        <dbReference type="PROSITE-ProRule" id="PRU01248"/>
    </source>
</evidence>
<keyword evidence="8" id="KW-1185">Reference proteome</keyword>
<keyword evidence="3" id="KW-0233">DNA recombination</keyword>
<dbReference type="InterPro" id="IPR010998">
    <property type="entry name" value="Integrase_recombinase_N"/>
</dbReference>
<evidence type="ECO:0000256" key="2">
    <source>
        <dbReference type="ARBA" id="ARBA00023125"/>
    </source>
</evidence>
<dbReference type="InterPro" id="IPR004107">
    <property type="entry name" value="Integrase_SAM-like_N"/>
</dbReference>
<comment type="caution">
    <text evidence="7">The sequence shown here is derived from an EMBL/GenBank/DDBJ whole genome shotgun (WGS) entry which is preliminary data.</text>
</comment>
<dbReference type="InterPro" id="IPR013762">
    <property type="entry name" value="Integrase-like_cat_sf"/>
</dbReference>
<dbReference type="Pfam" id="PF02899">
    <property type="entry name" value="Phage_int_SAM_1"/>
    <property type="match status" value="1"/>
</dbReference>
<dbReference type="PROSITE" id="PS51898">
    <property type="entry name" value="TYR_RECOMBINASE"/>
    <property type="match status" value="1"/>
</dbReference>
<evidence type="ECO:0000259" key="5">
    <source>
        <dbReference type="PROSITE" id="PS51898"/>
    </source>
</evidence>
<dbReference type="EMBL" id="LGKP01000018">
    <property type="protein sequence ID" value="KPL87560.1"/>
    <property type="molecule type" value="Genomic_DNA"/>
</dbReference>
<dbReference type="Gene3D" id="1.10.443.10">
    <property type="entry name" value="Intergrase catalytic core"/>
    <property type="match status" value="1"/>
</dbReference>
<evidence type="ECO:0000256" key="3">
    <source>
        <dbReference type="ARBA" id="ARBA00023172"/>
    </source>
</evidence>
<feature type="domain" description="Core-binding (CB)" evidence="6">
    <location>
        <begin position="12"/>
        <end position="105"/>
    </location>
</feature>
<dbReference type="GO" id="GO:0006310">
    <property type="term" value="P:DNA recombination"/>
    <property type="evidence" value="ECO:0007669"/>
    <property type="project" value="UniProtKB-KW"/>
</dbReference>
<accession>A0A0P6XT45</accession>
<dbReference type="Gene3D" id="1.10.150.130">
    <property type="match status" value="1"/>
</dbReference>
<dbReference type="SUPFAM" id="SSF56349">
    <property type="entry name" value="DNA breaking-rejoining enzymes"/>
    <property type="match status" value="1"/>
</dbReference>
<evidence type="ECO:0000256" key="1">
    <source>
        <dbReference type="ARBA" id="ARBA00022908"/>
    </source>
</evidence>
<protein>
    <submittedName>
        <fullName evidence="7">Integrase</fullName>
    </submittedName>
</protein>
<evidence type="ECO:0000313" key="7">
    <source>
        <dbReference type="EMBL" id="KPL87560.1"/>
    </source>
</evidence>
<organism evidence="7 8">
    <name type="scientific">Herpetosiphon geysericola</name>
    <dbReference type="NCBI Taxonomy" id="70996"/>
    <lineage>
        <taxon>Bacteria</taxon>
        <taxon>Bacillati</taxon>
        <taxon>Chloroflexota</taxon>
        <taxon>Chloroflexia</taxon>
        <taxon>Herpetosiphonales</taxon>
        <taxon>Herpetosiphonaceae</taxon>
        <taxon>Herpetosiphon</taxon>
    </lineage>
</organism>
<proteinExistence type="predicted"/>
<keyword evidence="2 4" id="KW-0238">DNA-binding</keyword>
<dbReference type="PROSITE" id="PS51900">
    <property type="entry name" value="CB"/>
    <property type="match status" value="1"/>
</dbReference>
<evidence type="ECO:0000259" key="6">
    <source>
        <dbReference type="PROSITE" id="PS51900"/>
    </source>
</evidence>
<dbReference type="InterPro" id="IPR044068">
    <property type="entry name" value="CB"/>
</dbReference>
<reference evidence="7 8" key="1">
    <citation type="submission" date="2015-07" db="EMBL/GenBank/DDBJ databases">
        <title>Whole genome sequence of Herpetosiphon geysericola DSM 7119.</title>
        <authorList>
            <person name="Hemp J."/>
            <person name="Ward L.M."/>
            <person name="Pace L.A."/>
            <person name="Fischer W.W."/>
        </authorList>
    </citation>
    <scope>NUCLEOTIDE SEQUENCE [LARGE SCALE GENOMIC DNA]</scope>
    <source>
        <strain evidence="7 8">DSM 7119</strain>
    </source>
</reference>
<dbReference type="Pfam" id="PF00589">
    <property type="entry name" value="Phage_integrase"/>
    <property type="match status" value="1"/>
</dbReference>